<accession>A0AAV7YTJ5</accession>
<dbReference type="Pfam" id="PF13174">
    <property type="entry name" value="TPR_6"/>
    <property type="match status" value="1"/>
</dbReference>
<reference evidence="4" key="1">
    <citation type="submission" date="2022-08" db="EMBL/GenBank/DDBJ databases">
        <title>Novel sulphate-reducing endosymbionts in the free-living metamonad Anaeramoeba.</title>
        <authorList>
            <person name="Jerlstrom-Hultqvist J."/>
            <person name="Cepicka I."/>
            <person name="Gallot-Lavallee L."/>
            <person name="Salas-Leiva D."/>
            <person name="Curtis B.A."/>
            <person name="Zahonova K."/>
            <person name="Pipaliya S."/>
            <person name="Dacks J."/>
            <person name="Roger A.J."/>
        </authorList>
    </citation>
    <scope>NUCLEOTIDE SEQUENCE</scope>
    <source>
        <strain evidence="4">Busselton2</strain>
    </source>
</reference>
<dbReference type="Pfam" id="PF13424">
    <property type="entry name" value="TPR_12"/>
    <property type="match status" value="1"/>
</dbReference>
<dbReference type="PANTHER" id="PTHR44943">
    <property type="entry name" value="CELLULOSE SYNTHASE OPERON PROTEIN C"/>
    <property type="match status" value="1"/>
</dbReference>
<evidence type="ECO:0000256" key="1">
    <source>
        <dbReference type="ARBA" id="ARBA00022737"/>
    </source>
</evidence>
<feature type="repeat" description="TPR" evidence="3">
    <location>
        <begin position="82"/>
        <end position="115"/>
    </location>
</feature>
<dbReference type="Proteomes" id="UP001146793">
    <property type="component" value="Unassembled WGS sequence"/>
</dbReference>
<evidence type="ECO:0000313" key="4">
    <source>
        <dbReference type="EMBL" id="KAJ3431230.1"/>
    </source>
</evidence>
<keyword evidence="1" id="KW-0677">Repeat</keyword>
<name>A0AAV7YTJ5_9EUKA</name>
<dbReference type="Gene3D" id="1.25.40.10">
    <property type="entry name" value="Tetratricopeptide repeat domain"/>
    <property type="match status" value="3"/>
</dbReference>
<organism evidence="4 5">
    <name type="scientific">Anaeramoeba flamelloides</name>
    <dbReference type="NCBI Taxonomy" id="1746091"/>
    <lineage>
        <taxon>Eukaryota</taxon>
        <taxon>Metamonada</taxon>
        <taxon>Anaeramoebidae</taxon>
        <taxon>Anaeramoeba</taxon>
    </lineage>
</organism>
<protein>
    <submittedName>
        <fullName evidence="4">Cellulose synthase operon protein c</fullName>
    </submittedName>
</protein>
<dbReference type="PROSITE" id="PS50005">
    <property type="entry name" value="TPR"/>
    <property type="match status" value="3"/>
</dbReference>
<evidence type="ECO:0000313" key="5">
    <source>
        <dbReference type="Proteomes" id="UP001146793"/>
    </source>
</evidence>
<dbReference type="SUPFAM" id="SSF48452">
    <property type="entry name" value="TPR-like"/>
    <property type="match status" value="1"/>
</dbReference>
<dbReference type="InterPro" id="IPR051685">
    <property type="entry name" value="Ycf3/AcsC/BcsC/TPR_MFPF"/>
</dbReference>
<gene>
    <name evidence="4" type="ORF">M0812_02907</name>
</gene>
<proteinExistence type="predicted"/>
<dbReference type="InterPro" id="IPR011990">
    <property type="entry name" value="TPR-like_helical_dom_sf"/>
</dbReference>
<feature type="repeat" description="TPR" evidence="3">
    <location>
        <begin position="150"/>
        <end position="183"/>
    </location>
</feature>
<dbReference type="PANTHER" id="PTHR44943:SF8">
    <property type="entry name" value="TPR REPEAT-CONTAINING PROTEIN MJ0263"/>
    <property type="match status" value="1"/>
</dbReference>
<dbReference type="Pfam" id="PF13431">
    <property type="entry name" value="TPR_17"/>
    <property type="match status" value="1"/>
</dbReference>
<sequence length="199" mass="22607">MDEQKKNNSQQYLTKGNNSFEAGDIEQAITYYQKSLLNDPKNGESLFHLAFAFEEQGQFEDALKKNAEKHIRLALSIVPSYAEANNNMGTVLGLLGNHLEAVKHYRKAIKISPDYREAHHNLGNTLVLLGKDEEAINSYEFAIQSDLTAKASYYELAELYLKRDHKMKAIEVYKRLLKQNPTDAEVPTQIGIILYNLGK</sequence>
<dbReference type="PROSITE" id="PS50293">
    <property type="entry name" value="TPR_REGION"/>
    <property type="match status" value="1"/>
</dbReference>
<dbReference type="InterPro" id="IPR019734">
    <property type="entry name" value="TPR_rpt"/>
</dbReference>
<dbReference type="EMBL" id="JANTQA010000048">
    <property type="protein sequence ID" value="KAJ3431230.1"/>
    <property type="molecule type" value="Genomic_DNA"/>
</dbReference>
<evidence type="ECO:0000256" key="2">
    <source>
        <dbReference type="ARBA" id="ARBA00022803"/>
    </source>
</evidence>
<evidence type="ECO:0000256" key="3">
    <source>
        <dbReference type="PROSITE-ProRule" id="PRU00339"/>
    </source>
</evidence>
<feature type="repeat" description="TPR" evidence="3">
    <location>
        <begin position="9"/>
        <end position="42"/>
    </location>
</feature>
<keyword evidence="2 3" id="KW-0802">TPR repeat</keyword>
<comment type="caution">
    <text evidence="4">The sequence shown here is derived from an EMBL/GenBank/DDBJ whole genome shotgun (WGS) entry which is preliminary data.</text>
</comment>
<dbReference type="AlphaFoldDB" id="A0AAV7YTJ5"/>
<dbReference type="SMART" id="SM00028">
    <property type="entry name" value="TPR"/>
    <property type="match status" value="5"/>
</dbReference>